<organism evidence="3 4">
    <name type="scientific">Xanthomonas translucens pv. translucens</name>
    <dbReference type="NCBI Taxonomy" id="134875"/>
    <lineage>
        <taxon>Bacteria</taxon>
        <taxon>Pseudomonadati</taxon>
        <taxon>Pseudomonadota</taxon>
        <taxon>Gammaproteobacteria</taxon>
        <taxon>Lysobacterales</taxon>
        <taxon>Lysobacteraceae</taxon>
        <taxon>Xanthomonas</taxon>
        <taxon>Xanthomonas translucens group</taxon>
    </lineage>
</organism>
<keyword evidence="1" id="KW-0175">Coiled coil</keyword>
<dbReference type="EMBL" id="JBKAMQ010000002">
    <property type="protein sequence ID" value="MFN6505840.1"/>
    <property type="molecule type" value="Genomic_DNA"/>
</dbReference>
<evidence type="ECO:0000313" key="4">
    <source>
        <dbReference type="Proteomes" id="UP001635788"/>
    </source>
</evidence>
<dbReference type="Proteomes" id="UP001635788">
    <property type="component" value="Unassembled WGS sequence"/>
</dbReference>
<feature type="compositionally biased region" description="Low complexity" evidence="2">
    <location>
        <begin position="142"/>
        <end position="151"/>
    </location>
</feature>
<comment type="caution">
    <text evidence="3">The sequence shown here is derived from an EMBL/GenBank/DDBJ whole genome shotgun (WGS) entry which is preliminary data.</text>
</comment>
<dbReference type="RefSeq" id="WP_409554889.1">
    <property type="nucleotide sequence ID" value="NZ_JBKAMQ010000002.1"/>
</dbReference>
<name>A0ABW9KPW8_XANCT</name>
<evidence type="ECO:0000256" key="1">
    <source>
        <dbReference type="SAM" id="Coils"/>
    </source>
</evidence>
<gene>
    <name evidence="3" type="primary">xopZ</name>
    <name evidence="3" type="ORF">ACK3FC_00985</name>
</gene>
<feature type="compositionally biased region" description="Low complexity" evidence="2">
    <location>
        <begin position="360"/>
        <end position="379"/>
    </location>
</feature>
<feature type="region of interest" description="Disordered" evidence="2">
    <location>
        <begin position="253"/>
        <end position="280"/>
    </location>
</feature>
<feature type="coiled-coil region" evidence="1">
    <location>
        <begin position="411"/>
        <end position="466"/>
    </location>
</feature>
<keyword evidence="4" id="KW-1185">Reference proteome</keyword>
<protein>
    <submittedName>
        <fullName evidence="3">XopZ family type III secretion system effector</fullName>
    </submittedName>
</protein>
<feature type="region of interest" description="Disordered" evidence="2">
    <location>
        <begin position="121"/>
        <end position="151"/>
    </location>
</feature>
<feature type="region of interest" description="Disordered" evidence="2">
    <location>
        <begin position="360"/>
        <end position="383"/>
    </location>
</feature>
<dbReference type="NCBIfam" id="NF041378">
    <property type="entry name" value="XopZ"/>
    <property type="match status" value="1"/>
</dbReference>
<evidence type="ECO:0000256" key="2">
    <source>
        <dbReference type="SAM" id="MobiDB-lite"/>
    </source>
</evidence>
<sequence>MARIIPMPKFPLRPYGVSACLPGMAETVSHPSAPSARRQTHNKLATPEPSAFEAELIAAQDEPLTWSTALLQKAEQNKPVAFSPVSADKQRSWTLPWRKAGAILGLDSGTPLPHRALLRHASSSASPVDNAHNAERAATRQPEAASPPTAAAPDLNAALLSHLEHANGRLATGIARRHADELKYAHTQTLQSARERLALLTRRACNLGDRIARLRQQRADVLRQMQQCDAQADAVSAALLDLEPKIAATRAALAAATSPGQPPRSAAPAGSPSAAAQAEADTAIAQARATLARLESELGRARSNGNALAKAFFFGRGGAQAEALAQQLTHANAELEALQRAHAQAQTQLQSLQRCARGARGAPGAASASTSASAASGPADTQPQTLRNRLVQHERMQALQRGHGTRCQRHKQRLQDDLRRVDKQLQQARQSSQVTTSELWQQDRTVQALEEAQGRMEQAVVQVEQDLSTTEAQHAAAQAACASTITDAAERLLESLPGFHVQPLCAADQQTLHTWAAAMQARGDAFDSDALSPADAIGIGLQALSIASKGDSAQAAQTLRELSAIGLRELVPAPGNDAPALSEAAAACVGLLAGVPRGMQVLAQMLRAEQTAPSREQREAAQVYLRAGQLHAHTDEAQDAQRTWLAAAQAGAQHVLHGASPSHGLQAATQMQRSAFHALRNGYESTADGSPYAQVNASLQMFAQWARAGSASAPRGQLNPLHALQLGTRVGAAEALPTPARRAGEELRKAAAHLTAWLSERRHAQRAAGQMPAPQELALQALAEFVHWSPAEQDLTRLAFSPKLLRDIERRALDLQRHAARSARNNPAGSTAACHPAVAAAWSALRAGGMRLPDTMRLLQRGLLDHREQAAAGADENTLESAERQRFHQAVASASRLLHDGDSARVRSPEALFDALRDLLAHLAWRDKLRITEQRVLGLNAAPLSAALAVIPAGLGLKLALGGQASTEASMEIYMGRTGLSLQIGRQATRQLQAAAGISAGLLLPGTDAAPVVLGGTAEWRLKMESSLENGVQIRVPRRGKGHELEQRAQFLAMFEHLLRLAGAPDSEGVPLAQRDLLGELLAEHPSITVGVIDAGQRTSSSTESSIAATAGVRVGEMDGRPRRVTLGASVGVKARSESASSQTPIAGYMNMLLKDSTAQSRVELAARASASVVAQQWHRPTVADAAPTPVARLSTGTLELGFSKELHSAGSTTFTTLWMFNNEIDPVRTDRGFEFQSFAQFERDVRRNWPLWTNYGVAKLRGKVDEQRLYLVAERQLEDFMDRVRVHMRDNRFASLIVDWVLQSEAAPRLDALRAQSQLLRMAGREAEAAQTERDFDALLQQPAIWEPTMLILREKGKRQRERGIDFFVKRQTNQMAEAMRTVGQWTPYEPVP</sequence>
<proteinExistence type="predicted"/>
<accession>A0ABW9KPW8</accession>
<reference evidence="3 4" key="1">
    <citation type="submission" date="2024-12" db="EMBL/GenBank/DDBJ databases">
        <authorList>
            <person name="Alaofin S."/>
            <person name="Velasco D."/>
            <person name="Li D."/>
            <person name="Baldwin T."/>
            <person name="Liu Z."/>
            <person name="Schachterle J.K."/>
        </authorList>
    </citation>
    <scope>NUCLEOTIDE SEQUENCE [LARGE SCALE GENOMIC DNA]</scope>
    <source>
        <strain evidence="3 4">B1</strain>
    </source>
</reference>
<evidence type="ECO:0000313" key="3">
    <source>
        <dbReference type="EMBL" id="MFN6505840.1"/>
    </source>
</evidence>